<dbReference type="EMBL" id="KI392069">
    <property type="protein sequence ID" value="ERN19424.1"/>
    <property type="molecule type" value="Genomic_DNA"/>
</dbReference>
<evidence type="ECO:0000256" key="6">
    <source>
        <dbReference type="SAM" id="MobiDB-lite"/>
    </source>
</evidence>
<evidence type="ECO:0000256" key="5">
    <source>
        <dbReference type="ARBA" id="ARBA00023242"/>
    </source>
</evidence>
<evidence type="ECO:0000256" key="2">
    <source>
        <dbReference type="ARBA" id="ARBA00023015"/>
    </source>
</evidence>
<feature type="region of interest" description="Disordered" evidence="6">
    <location>
        <begin position="1"/>
        <end position="43"/>
    </location>
</feature>
<gene>
    <name evidence="8" type="ORF">AMTR_s00069p00171910</name>
</gene>
<dbReference type="Proteomes" id="UP000017836">
    <property type="component" value="Unassembled WGS sequence"/>
</dbReference>
<dbReference type="GO" id="GO:0003700">
    <property type="term" value="F:DNA-binding transcription factor activity"/>
    <property type="evidence" value="ECO:0000318"/>
    <property type="project" value="GO_Central"/>
</dbReference>
<evidence type="ECO:0000256" key="4">
    <source>
        <dbReference type="ARBA" id="ARBA00023163"/>
    </source>
</evidence>
<sequence>MDSKQELEEEEDTKRNPAMAIPNHPPPQHQHPTTTTPRERETTTTIAYMKEEPEPGPEPETLAMVASAETENLTVAKRSAGRRSSGKDRHTKVEGRGRRIRMPATCAARIFQLTRELGHKSDGETITWLLHQAEPAIIAATGTGTVPAIAVQVGGSFKIPTSAPSTMCPSSSSSHIIDTTKTNPSLLGHEVSAPPKKRNKLSEDKSSMGHPHLEEATASIGFFAPSSLSPPATTTGIGVQGGLVPVWAVGGERLVPSAMPLNHQYHHHIWMVPVNAQAGSLATQQWGFASPPLLSQPAMTQGLVSMVGGVRPLVSASLFGGGSMVMPQFNQHPLSSDGVASSSLESQRPPPPPLPTVDGSGSSSCLEMGGGSFLEGRSEKAEHQFMGGSRSREEEEGGRHGRSENAED</sequence>
<organism evidence="8 9">
    <name type="scientific">Amborella trichopoda</name>
    <dbReference type="NCBI Taxonomy" id="13333"/>
    <lineage>
        <taxon>Eukaryota</taxon>
        <taxon>Viridiplantae</taxon>
        <taxon>Streptophyta</taxon>
        <taxon>Embryophyta</taxon>
        <taxon>Tracheophyta</taxon>
        <taxon>Spermatophyta</taxon>
        <taxon>Magnoliopsida</taxon>
        <taxon>Amborellales</taxon>
        <taxon>Amborellaceae</taxon>
        <taxon>Amborella</taxon>
    </lineage>
</organism>
<dbReference type="GO" id="GO:0005634">
    <property type="term" value="C:nucleus"/>
    <property type="evidence" value="ECO:0000318"/>
    <property type="project" value="GO_Central"/>
</dbReference>
<feature type="compositionally biased region" description="Basic and acidic residues" evidence="6">
    <location>
        <begin position="390"/>
        <end position="408"/>
    </location>
</feature>
<dbReference type="Pfam" id="PF03634">
    <property type="entry name" value="TCP"/>
    <property type="match status" value="1"/>
</dbReference>
<feature type="domain" description="TCP" evidence="7">
    <location>
        <begin position="86"/>
        <end position="140"/>
    </location>
</feature>
<feature type="region of interest" description="Disordered" evidence="6">
    <location>
        <begin position="76"/>
        <end position="95"/>
    </location>
</feature>
<feature type="compositionally biased region" description="Polar residues" evidence="6">
    <location>
        <begin position="329"/>
        <end position="346"/>
    </location>
</feature>
<name>U5DA90_AMBTC</name>
<feature type="region of interest" description="Disordered" evidence="6">
    <location>
        <begin position="329"/>
        <end position="408"/>
    </location>
</feature>
<dbReference type="OrthoDB" id="1911901at2759"/>
<dbReference type="PROSITE" id="PS51369">
    <property type="entry name" value="TCP"/>
    <property type="match status" value="1"/>
</dbReference>
<evidence type="ECO:0000256" key="1">
    <source>
        <dbReference type="ARBA" id="ARBA00004123"/>
    </source>
</evidence>
<dbReference type="InterPro" id="IPR017887">
    <property type="entry name" value="TF_TCP_subgr"/>
</dbReference>
<dbReference type="KEGG" id="atr:18447809"/>
<evidence type="ECO:0000256" key="3">
    <source>
        <dbReference type="ARBA" id="ARBA00023125"/>
    </source>
</evidence>
<dbReference type="Gramene" id="ERN19424">
    <property type="protein sequence ID" value="ERN19424"/>
    <property type="gene ID" value="AMTR_s00069p00171910"/>
</dbReference>
<dbReference type="AlphaFoldDB" id="U5DA90"/>
<keyword evidence="4" id="KW-0804">Transcription</keyword>
<comment type="subcellular location">
    <subcellularLocation>
        <location evidence="1">Nucleus</location>
    </subcellularLocation>
</comment>
<keyword evidence="5" id="KW-0539">Nucleus</keyword>
<proteinExistence type="predicted"/>
<evidence type="ECO:0000259" key="7">
    <source>
        <dbReference type="PROSITE" id="PS51369"/>
    </source>
</evidence>
<dbReference type="PANTHER" id="PTHR31072">
    <property type="entry name" value="TRANSCRIPTION FACTOR TCP4-RELATED"/>
    <property type="match status" value="1"/>
</dbReference>
<feature type="compositionally biased region" description="Basic and acidic residues" evidence="6">
    <location>
        <begin position="85"/>
        <end position="95"/>
    </location>
</feature>
<evidence type="ECO:0000313" key="9">
    <source>
        <dbReference type="Proteomes" id="UP000017836"/>
    </source>
</evidence>
<keyword evidence="2" id="KW-0805">Transcription regulation</keyword>
<dbReference type="PANTHER" id="PTHR31072:SF1">
    <property type="entry name" value="TRANSCRIPTION FACTOR TCP9"/>
    <property type="match status" value="1"/>
</dbReference>
<feature type="region of interest" description="Disordered" evidence="6">
    <location>
        <begin position="181"/>
        <end position="209"/>
    </location>
</feature>
<dbReference type="HOGENOM" id="CLU_675015_0_0_1"/>
<protein>
    <recommendedName>
        <fullName evidence="7">TCP domain-containing protein</fullName>
    </recommendedName>
</protein>
<keyword evidence="3" id="KW-0238">DNA-binding</keyword>
<dbReference type="InterPro" id="IPR005333">
    <property type="entry name" value="Transcription_factor_TCP"/>
</dbReference>
<feature type="compositionally biased region" description="Basic and acidic residues" evidence="6">
    <location>
        <begin position="200"/>
        <end position="209"/>
    </location>
</feature>
<dbReference type="OMA" id="RSNDGHE"/>
<reference evidence="9" key="1">
    <citation type="journal article" date="2013" name="Science">
        <title>The Amborella genome and the evolution of flowering plants.</title>
        <authorList>
            <consortium name="Amborella Genome Project"/>
        </authorList>
    </citation>
    <scope>NUCLEOTIDE SEQUENCE [LARGE SCALE GENOMIC DNA]</scope>
</reference>
<evidence type="ECO:0000313" key="8">
    <source>
        <dbReference type="EMBL" id="ERN19424.1"/>
    </source>
</evidence>
<dbReference type="GO" id="GO:0043565">
    <property type="term" value="F:sequence-specific DNA binding"/>
    <property type="evidence" value="ECO:0000318"/>
    <property type="project" value="GO_Central"/>
</dbReference>
<keyword evidence="9" id="KW-1185">Reference proteome</keyword>
<dbReference type="eggNOG" id="ENOG502QR5H">
    <property type="taxonomic scope" value="Eukaryota"/>
</dbReference>
<accession>U5DA90</accession>